<feature type="chain" id="PRO_5030676498" description="Outer membrane protein beta-barrel domain-containing protein" evidence="2">
    <location>
        <begin position="19"/>
        <end position="216"/>
    </location>
</feature>
<keyword evidence="5" id="KW-1185">Reference proteome</keyword>
<feature type="signal peptide" evidence="2">
    <location>
        <begin position="1"/>
        <end position="18"/>
    </location>
</feature>
<evidence type="ECO:0000313" key="4">
    <source>
        <dbReference type="EMBL" id="MBB3060616.1"/>
    </source>
</evidence>
<evidence type="ECO:0000313" key="5">
    <source>
        <dbReference type="Proteomes" id="UP000535937"/>
    </source>
</evidence>
<reference evidence="4 5" key="1">
    <citation type="submission" date="2020-08" db="EMBL/GenBank/DDBJ databases">
        <title>Genomic Encyclopedia of Type Strains, Phase III (KMG-III): the genomes of soil and plant-associated and newly described type strains.</title>
        <authorList>
            <person name="Whitman W."/>
        </authorList>
    </citation>
    <scope>NUCLEOTIDE SEQUENCE [LARGE SCALE GENOMIC DNA]</scope>
    <source>
        <strain evidence="4 5">CECT 8799</strain>
    </source>
</reference>
<evidence type="ECO:0000259" key="3">
    <source>
        <dbReference type="Pfam" id="PF13505"/>
    </source>
</evidence>
<proteinExistence type="predicted"/>
<comment type="caution">
    <text evidence="4">The sequence shown here is derived from an EMBL/GenBank/DDBJ whole genome shotgun (WGS) entry which is preliminary data.</text>
</comment>
<evidence type="ECO:0000256" key="1">
    <source>
        <dbReference type="ARBA" id="ARBA00022729"/>
    </source>
</evidence>
<dbReference type="Pfam" id="PF13505">
    <property type="entry name" value="OMP_b-brl"/>
    <property type="match status" value="1"/>
</dbReference>
<evidence type="ECO:0000256" key="2">
    <source>
        <dbReference type="SAM" id="SignalP"/>
    </source>
</evidence>
<name>A0A7W4WAD5_9GAMM</name>
<dbReference type="InterPro" id="IPR027385">
    <property type="entry name" value="Beta-barrel_OMP"/>
</dbReference>
<gene>
    <name evidence="4" type="ORF">FHS09_001435</name>
</gene>
<dbReference type="InterPro" id="IPR011250">
    <property type="entry name" value="OMP/PagP_B-barrel"/>
</dbReference>
<sequence>MKKAILCSAIIFTSAANASVLEPKWYVKAGYGMVDPDAIVVEEFVADTIEEEVDTDAEVSLEVPRGQNISLGYRLNHYIAFEAGYSNFGKSKDKHEYIMGANGSESKTFRTEVSGSTGILAAVLSTDTSKPYSGGIRLGYHAWKTKTRVDYTHMVSGTLADDSAQLLSTDEDGQDAFYGAFINWRIDQWTYSLEHTLYPTDNADITMSTLSLSMDF</sequence>
<dbReference type="AlphaFoldDB" id="A0A7W4WAD5"/>
<dbReference type="EMBL" id="JACHWZ010000005">
    <property type="protein sequence ID" value="MBB3060616.1"/>
    <property type="molecule type" value="Genomic_DNA"/>
</dbReference>
<dbReference type="RefSeq" id="WP_183458146.1">
    <property type="nucleotide sequence ID" value="NZ_JACHWZ010000005.1"/>
</dbReference>
<organism evidence="4 5">
    <name type="scientific">Microbulbifer rhizosphaerae</name>
    <dbReference type="NCBI Taxonomy" id="1562603"/>
    <lineage>
        <taxon>Bacteria</taxon>
        <taxon>Pseudomonadati</taxon>
        <taxon>Pseudomonadota</taxon>
        <taxon>Gammaproteobacteria</taxon>
        <taxon>Cellvibrionales</taxon>
        <taxon>Microbulbiferaceae</taxon>
        <taxon>Microbulbifer</taxon>
    </lineage>
</organism>
<accession>A0A7W4WAD5</accession>
<dbReference type="Gene3D" id="2.40.160.20">
    <property type="match status" value="1"/>
</dbReference>
<keyword evidence="1 2" id="KW-0732">Signal</keyword>
<feature type="domain" description="Outer membrane protein beta-barrel" evidence="3">
    <location>
        <begin position="5"/>
        <end position="216"/>
    </location>
</feature>
<protein>
    <recommendedName>
        <fullName evidence="3">Outer membrane protein beta-barrel domain-containing protein</fullName>
    </recommendedName>
</protein>
<dbReference type="Proteomes" id="UP000535937">
    <property type="component" value="Unassembled WGS sequence"/>
</dbReference>
<dbReference type="SUPFAM" id="SSF56925">
    <property type="entry name" value="OMPA-like"/>
    <property type="match status" value="1"/>
</dbReference>